<dbReference type="SUPFAM" id="SSF56104">
    <property type="entry name" value="SAICAR synthase-like"/>
    <property type="match status" value="1"/>
</dbReference>
<name>A0ABT1H5W2_9NOCA</name>
<dbReference type="PROSITE" id="PS01058">
    <property type="entry name" value="SAICAR_SYNTHETASE_2"/>
    <property type="match status" value="1"/>
</dbReference>
<gene>
    <name evidence="11" type="primary">purC</name>
    <name evidence="13" type="ORF">LX12_003192</name>
</gene>
<dbReference type="PANTHER" id="PTHR43700:SF1">
    <property type="entry name" value="PHOSPHORIBOSYLAMINOIMIDAZOLE-SUCCINOCARBOXAMIDE SYNTHASE"/>
    <property type="match status" value="1"/>
</dbReference>
<dbReference type="Proteomes" id="UP001205740">
    <property type="component" value="Unassembled WGS sequence"/>
</dbReference>
<proteinExistence type="inferred from homology"/>
<evidence type="ECO:0000313" key="14">
    <source>
        <dbReference type="Proteomes" id="UP001205740"/>
    </source>
</evidence>
<dbReference type="InterPro" id="IPR018236">
    <property type="entry name" value="SAICAR_synthetase_CS"/>
</dbReference>
<evidence type="ECO:0000256" key="7">
    <source>
        <dbReference type="ARBA" id="ARBA00022755"/>
    </source>
</evidence>
<evidence type="ECO:0000259" key="12">
    <source>
        <dbReference type="Pfam" id="PF01259"/>
    </source>
</evidence>
<keyword evidence="5 11" id="KW-0436">Ligase</keyword>
<evidence type="ECO:0000256" key="11">
    <source>
        <dbReference type="HAMAP-Rule" id="MF_00137"/>
    </source>
</evidence>
<evidence type="ECO:0000256" key="1">
    <source>
        <dbReference type="ARBA" id="ARBA00004672"/>
    </source>
</evidence>
<keyword evidence="7 11" id="KW-0658">Purine biosynthesis</keyword>
<evidence type="ECO:0000256" key="3">
    <source>
        <dbReference type="ARBA" id="ARBA00012217"/>
    </source>
</evidence>
<evidence type="ECO:0000256" key="6">
    <source>
        <dbReference type="ARBA" id="ARBA00022741"/>
    </source>
</evidence>
<dbReference type="PANTHER" id="PTHR43700">
    <property type="entry name" value="PHOSPHORIBOSYLAMINOIMIDAZOLE-SUCCINOCARBOXAMIDE SYNTHASE"/>
    <property type="match status" value="1"/>
</dbReference>
<evidence type="ECO:0000256" key="4">
    <source>
        <dbReference type="ARBA" id="ARBA00016460"/>
    </source>
</evidence>
<protein>
    <recommendedName>
        <fullName evidence="4 11">Phosphoribosylaminoimidazole-succinocarboxamide synthase</fullName>
        <ecNumber evidence="3 11">6.3.2.6</ecNumber>
    </recommendedName>
    <alternativeName>
        <fullName evidence="9 11">SAICAR synthetase</fullName>
    </alternativeName>
</protein>
<dbReference type="InterPro" id="IPR028923">
    <property type="entry name" value="SAICAR_synt/ADE2_N"/>
</dbReference>
<comment type="pathway">
    <text evidence="1 11">Purine metabolism; IMP biosynthesis via de novo pathway; 5-amino-1-(5-phospho-D-ribosyl)imidazole-4-carboxamide from 5-amino-1-(5-phospho-D-ribosyl)imidazole-4-carboxylate: step 1/2.</text>
</comment>
<dbReference type="HAMAP" id="MF_00137">
    <property type="entry name" value="SAICAR_synth"/>
    <property type="match status" value="1"/>
</dbReference>
<comment type="similarity">
    <text evidence="2 11">Belongs to the SAICAR synthetase family.</text>
</comment>
<dbReference type="EC" id="6.3.2.6" evidence="3 11"/>
<organism evidence="13 14">
    <name type="scientific">Williamsia serinedens</name>
    <dbReference type="NCBI Taxonomy" id="391736"/>
    <lineage>
        <taxon>Bacteria</taxon>
        <taxon>Bacillati</taxon>
        <taxon>Actinomycetota</taxon>
        <taxon>Actinomycetes</taxon>
        <taxon>Mycobacteriales</taxon>
        <taxon>Nocardiaceae</taxon>
        <taxon>Williamsia</taxon>
    </lineage>
</organism>
<keyword evidence="6 11" id="KW-0547">Nucleotide-binding</keyword>
<dbReference type="EMBL" id="JAMTCG010000006">
    <property type="protein sequence ID" value="MCP2161988.1"/>
    <property type="molecule type" value="Genomic_DNA"/>
</dbReference>
<comment type="catalytic activity">
    <reaction evidence="10 11">
        <text>5-amino-1-(5-phospho-D-ribosyl)imidazole-4-carboxylate + L-aspartate + ATP = (2S)-2-[5-amino-1-(5-phospho-beta-D-ribosyl)imidazole-4-carboxamido]succinate + ADP + phosphate + 2 H(+)</text>
        <dbReference type="Rhea" id="RHEA:22628"/>
        <dbReference type="ChEBI" id="CHEBI:15378"/>
        <dbReference type="ChEBI" id="CHEBI:29991"/>
        <dbReference type="ChEBI" id="CHEBI:30616"/>
        <dbReference type="ChEBI" id="CHEBI:43474"/>
        <dbReference type="ChEBI" id="CHEBI:58443"/>
        <dbReference type="ChEBI" id="CHEBI:77657"/>
        <dbReference type="ChEBI" id="CHEBI:456216"/>
        <dbReference type="EC" id="6.3.2.6"/>
    </reaction>
</comment>
<evidence type="ECO:0000313" key="13">
    <source>
        <dbReference type="EMBL" id="MCP2161988.1"/>
    </source>
</evidence>
<dbReference type="Pfam" id="PF01259">
    <property type="entry name" value="SAICAR_synt"/>
    <property type="match status" value="1"/>
</dbReference>
<keyword evidence="14" id="KW-1185">Reference proteome</keyword>
<dbReference type="Gene3D" id="3.30.470.20">
    <property type="entry name" value="ATP-grasp fold, B domain"/>
    <property type="match status" value="1"/>
</dbReference>
<sequence>MRPTLESYRHVASGKVRELYEIDADTLLMVSTDRISAYDHVLDSLIPDKGRVLTAMSFFWFETLGIANHLVGGPDDPRIPAAELGRSMVVRKLPMLPVECVARGYLTGSGLLDYRATGSVCGISLPPGLQEASRLPMPIFTPASKAAIGDHDENIDFAGVVERVGEPTARALRDATLDIYMRGAELAASRGIILADTKFEFGLAPDGSLVLADEVLTPDSSRYWDAGIHTPGVVQPSFDKQIVRNWLTGPESGWDRTGPVPPPPLPGDVVARTRARYVEAYETISGRSFAQWPGGAL</sequence>
<evidence type="ECO:0000256" key="10">
    <source>
        <dbReference type="ARBA" id="ARBA00048475"/>
    </source>
</evidence>
<evidence type="ECO:0000256" key="8">
    <source>
        <dbReference type="ARBA" id="ARBA00022840"/>
    </source>
</evidence>
<dbReference type="InterPro" id="IPR001636">
    <property type="entry name" value="SAICAR_synth"/>
</dbReference>
<evidence type="ECO:0000256" key="9">
    <source>
        <dbReference type="ARBA" id="ARBA00030409"/>
    </source>
</evidence>
<dbReference type="Gene3D" id="3.30.200.20">
    <property type="entry name" value="Phosphorylase Kinase, domain 1"/>
    <property type="match status" value="1"/>
</dbReference>
<evidence type="ECO:0000256" key="2">
    <source>
        <dbReference type="ARBA" id="ARBA00010190"/>
    </source>
</evidence>
<dbReference type="PROSITE" id="PS01057">
    <property type="entry name" value="SAICAR_SYNTHETASE_1"/>
    <property type="match status" value="1"/>
</dbReference>
<feature type="domain" description="SAICAR synthetase/ADE2 N-terminal" evidence="12">
    <location>
        <begin position="11"/>
        <end position="257"/>
    </location>
</feature>
<dbReference type="NCBIfam" id="TIGR00081">
    <property type="entry name" value="purC"/>
    <property type="match status" value="1"/>
</dbReference>
<dbReference type="RefSeq" id="WP_253655574.1">
    <property type="nucleotide sequence ID" value="NZ_BAAAOE010000005.1"/>
</dbReference>
<comment type="caution">
    <text evidence="13">The sequence shown here is derived from an EMBL/GenBank/DDBJ whole genome shotgun (WGS) entry which is preliminary data.</text>
</comment>
<accession>A0ABT1H5W2</accession>
<reference evidence="13 14" key="1">
    <citation type="submission" date="2022-06" db="EMBL/GenBank/DDBJ databases">
        <title>Genomic Encyclopedia of Archaeal and Bacterial Type Strains, Phase II (KMG-II): from individual species to whole genera.</title>
        <authorList>
            <person name="Goeker M."/>
        </authorList>
    </citation>
    <scope>NUCLEOTIDE SEQUENCE [LARGE SCALE GENOMIC DNA]</scope>
    <source>
        <strain evidence="13 14">DSM 45037</strain>
    </source>
</reference>
<dbReference type="NCBIfam" id="NF010568">
    <property type="entry name" value="PRK13961.1"/>
    <property type="match status" value="1"/>
</dbReference>
<keyword evidence="8 11" id="KW-0067">ATP-binding</keyword>
<evidence type="ECO:0000256" key="5">
    <source>
        <dbReference type="ARBA" id="ARBA00022598"/>
    </source>
</evidence>
<dbReference type="CDD" id="cd01414">
    <property type="entry name" value="SAICAR_synt_Sc"/>
    <property type="match status" value="1"/>
</dbReference>